<reference evidence="3" key="1">
    <citation type="submission" date="2020-03" db="EMBL/GenBank/DDBJ databases">
        <title>The deep terrestrial virosphere.</title>
        <authorList>
            <person name="Holmfeldt K."/>
            <person name="Nilsson E."/>
            <person name="Simone D."/>
            <person name="Lopez-Fernandez M."/>
            <person name="Wu X."/>
            <person name="de Brujin I."/>
            <person name="Lundin D."/>
            <person name="Andersson A."/>
            <person name="Bertilsson S."/>
            <person name="Dopson M."/>
        </authorList>
    </citation>
    <scope>NUCLEOTIDE SEQUENCE</scope>
    <source>
        <strain evidence="3">TM448A03150</strain>
    </source>
</reference>
<dbReference type="EMBL" id="MT144387">
    <property type="protein sequence ID" value="QJA53023.1"/>
    <property type="molecule type" value="Genomic_DNA"/>
</dbReference>
<sequence>MNQTKVKWHPPTDAELQAAGPPNEWDNSLRIESALCKLRYYWTLRGFTWETKPPYFSWGTAWHETLRAWHNSGVSFRQSTPAERQSAALDAIVAGLRFWQASGAVEDSVHNGERLRELFTRYINAYIREPWELIPGGDEAGWIWPLAGTPYFLGGMVDGYIRWDAYGFGILENKSEGGYLTKNFCESWQYSTQITQYAWYVEQLHPGETFGVLVNAATKQLYKPTWTTKQFERMLEQRSVIEFDRFIEDLLFDIALVELCWDRWHFPTTCQKDICTGRPGISACPFRQPCKAVREGADFRRLDLTTFLGIGLRKEPWEPWLREPTKLKTEGGKK</sequence>
<feature type="region of interest" description="Disordered" evidence="1">
    <location>
        <begin position="1"/>
        <end position="21"/>
    </location>
</feature>
<dbReference type="Pfam" id="PF12705">
    <property type="entry name" value="PDDEXK_1"/>
    <property type="match status" value="1"/>
</dbReference>
<evidence type="ECO:0000256" key="1">
    <source>
        <dbReference type="SAM" id="MobiDB-lite"/>
    </source>
</evidence>
<feature type="domain" description="PD-(D/E)XK endonuclease-like" evidence="2">
    <location>
        <begin position="36"/>
        <end position="290"/>
    </location>
</feature>
<accession>A0A6H1ZYK3</accession>
<name>A0A6H1ZYK3_9ZZZZ</name>
<evidence type="ECO:0000313" key="3">
    <source>
        <dbReference type="EMBL" id="QJA53023.1"/>
    </source>
</evidence>
<organism evidence="3">
    <name type="scientific">viral metagenome</name>
    <dbReference type="NCBI Taxonomy" id="1070528"/>
    <lineage>
        <taxon>unclassified sequences</taxon>
        <taxon>metagenomes</taxon>
        <taxon>organismal metagenomes</taxon>
    </lineage>
</organism>
<dbReference type="AlphaFoldDB" id="A0A6H1ZYK3"/>
<proteinExistence type="predicted"/>
<dbReference type="InterPro" id="IPR038726">
    <property type="entry name" value="PDDEXK_AddAB-type"/>
</dbReference>
<protein>
    <submittedName>
        <fullName evidence="3">Putative PD-(D/E)XK nuclease superfamily protein</fullName>
    </submittedName>
</protein>
<gene>
    <name evidence="3" type="ORF">TM448A03150_0008</name>
</gene>
<evidence type="ECO:0000259" key="2">
    <source>
        <dbReference type="Pfam" id="PF12705"/>
    </source>
</evidence>